<reference evidence="1" key="1">
    <citation type="submission" date="2021-01" db="EMBL/GenBank/DDBJ databases">
        <authorList>
            <person name="Corre E."/>
            <person name="Pelletier E."/>
            <person name="Niang G."/>
            <person name="Scheremetjew M."/>
            <person name="Finn R."/>
            <person name="Kale V."/>
            <person name="Holt S."/>
            <person name="Cochrane G."/>
            <person name="Meng A."/>
            <person name="Brown T."/>
            <person name="Cohen L."/>
        </authorList>
    </citation>
    <scope>NUCLEOTIDE SEQUENCE</scope>
    <source>
        <strain evidence="1">CCMP281</strain>
    </source>
</reference>
<protein>
    <submittedName>
        <fullName evidence="1">Uncharacterized protein</fullName>
    </submittedName>
</protein>
<proteinExistence type="predicted"/>
<accession>A0A7S3BII4</accession>
<name>A0A7S3BII4_9EUKA</name>
<dbReference type="AlphaFoldDB" id="A0A7S3BII4"/>
<sequence>MDANSGQLSVEVELWLSALEEKKRLIEALPFVTGTVGIHVSGDGKANANKVLATVTCCWQTSRRAFKQVAVHCDDEDKPTHLEALHALHDKLLTEHGATGHPIHPKAAERREALARDDATDAPAGNRLPCRIVLVTASEPAGEVGINSYQLEPLELIGIDSNLAL</sequence>
<dbReference type="EMBL" id="HBHX01054581">
    <property type="protein sequence ID" value="CAE0134274.1"/>
    <property type="molecule type" value="Transcribed_RNA"/>
</dbReference>
<organism evidence="1">
    <name type="scientific">Haptolina ericina</name>
    <dbReference type="NCBI Taxonomy" id="156174"/>
    <lineage>
        <taxon>Eukaryota</taxon>
        <taxon>Haptista</taxon>
        <taxon>Haptophyta</taxon>
        <taxon>Prymnesiophyceae</taxon>
        <taxon>Prymnesiales</taxon>
        <taxon>Prymnesiaceae</taxon>
        <taxon>Haptolina</taxon>
    </lineage>
</organism>
<evidence type="ECO:0000313" key="1">
    <source>
        <dbReference type="EMBL" id="CAE0134274.1"/>
    </source>
</evidence>
<gene>
    <name evidence="1" type="ORF">HERI1096_LOCUS30107</name>
</gene>